<sequence>MPESDTTVPSIIEDGIVDIARRIAGVAAFIKHQYIRDVLMETVLFDGFSRGLHTRLLRFDWPLLKDNRAFHSWEDPIPEAREAINAMGALREFFQARVKRDGGNGGCDGHLSDESRLAKDVGFAADFTEKLLEMKTNREHGRGAEDMVEGVSSQAQALRHPCDAVQIPGNSTAATERVLLEQEDGTRTPPETLYCAPVKEYKIHNHPPYRSSGRSWFEDDVHFADLIGEPYQWSHPPPKTFTTIRGGYDRGCWHFVDATALGIAGLQFIKVKHPLDEGATKDLDWDVLRFMRLALWDYTNGYACREEERATLKALRREIQVRKEEVGKLKELSASQDNAEAAVPDVILDQDCALRSPEASARNGTLDRNRDTIQQSPKLPNGALAEVEGNGLLSGGRSPPFEPDVETEKDSAPPPPRPHQVTNESPRPEDLMDEVAPSAGAPLKPILEMTYQPPQSPSFLDPYSNGNYEYERLVNGAGPPIEPPIEPPVTLGGRLPSFQDRCSKDETSMDEVTLLRRLHYDINEVPNNQSSAAYLMSMTSVHDGSLPIGKDTQPPRESSIPVLPTMEKDTTTQNSSRYFDRLKKKLRQSKTLKVPEKDRLAPGVSSNPMKVDCQRVDTPKSPNDEASPLPKRRTEPGSEWDWVDPSSHAASDEHSLTGEECVRADPEPPNKALRSSRGRDRLESLFTAGCSTAGRLNFEPST</sequence>
<organism evidence="3 4">
    <name type="scientific">Lecanosticta acicola</name>
    <dbReference type="NCBI Taxonomy" id="111012"/>
    <lineage>
        <taxon>Eukaryota</taxon>
        <taxon>Fungi</taxon>
        <taxon>Dikarya</taxon>
        <taxon>Ascomycota</taxon>
        <taxon>Pezizomycotina</taxon>
        <taxon>Dothideomycetes</taxon>
        <taxon>Dothideomycetidae</taxon>
        <taxon>Mycosphaerellales</taxon>
        <taxon>Mycosphaerellaceae</taxon>
        <taxon>Lecanosticta</taxon>
    </lineage>
</organism>
<feature type="region of interest" description="Disordered" evidence="2">
    <location>
        <begin position="545"/>
        <end position="680"/>
    </location>
</feature>
<gene>
    <name evidence="3" type="ORF">LECACI_7A001483</name>
</gene>
<evidence type="ECO:0000256" key="1">
    <source>
        <dbReference type="SAM" id="Coils"/>
    </source>
</evidence>
<dbReference type="Proteomes" id="UP001296104">
    <property type="component" value="Unassembled WGS sequence"/>
</dbReference>
<feature type="region of interest" description="Disordered" evidence="2">
    <location>
        <begin position="358"/>
        <end position="433"/>
    </location>
</feature>
<evidence type="ECO:0000313" key="3">
    <source>
        <dbReference type="EMBL" id="CAK3840099.1"/>
    </source>
</evidence>
<feature type="compositionally biased region" description="Basic and acidic residues" evidence="2">
    <location>
        <begin position="650"/>
        <end position="668"/>
    </location>
</feature>
<proteinExistence type="predicted"/>
<comment type="caution">
    <text evidence="3">The sequence shown here is derived from an EMBL/GenBank/DDBJ whole genome shotgun (WGS) entry which is preliminary data.</text>
</comment>
<accession>A0AAI8YT17</accession>
<keyword evidence="1" id="KW-0175">Coiled coil</keyword>
<evidence type="ECO:0000313" key="4">
    <source>
        <dbReference type="Proteomes" id="UP001296104"/>
    </source>
</evidence>
<protein>
    <submittedName>
        <fullName evidence="3">Uncharacterized protein</fullName>
    </submittedName>
</protein>
<dbReference type="EMBL" id="CAVMBE010000005">
    <property type="protein sequence ID" value="CAK3840099.1"/>
    <property type="molecule type" value="Genomic_DNA"/>
</dbReference>
<keyword evidence="4" id="KW-1185">Reference proteome</keyword>
<feature type="coiled-coil region" evidence="1">
    <location>
        <begin position="305"/>
        <end position="332"/>
    </location>
</feature>
<dbReference type="AlphaFoldDB" id="A0AAI8YT17"/>
<name>A0AAI8YT17_9PEZI</name>
<evidence type="ECO:0000256" key="2">
    <source>
        <dbReference type="SAM" id="MobiDB-lite"/>
    </source>
</evidence>
<reference evidence="3" key="1">
    <citation type="submission" date="2023-11" db="EMBL/GenBank/DDBJ databases">
        <authorList>
            <person name="Alioto T."/>
            <person name="Alioto T."/>
            <person name="Gomez Garrido J."/>
        </authorList>
    </citation>
    <scope>NUCLEOTIDE SEQUENCE</scope>
</reference>